<reference evidence="4" key="1">
    <citation type="submission" date="2017-09" db="EMBL/GenBank/DDBJ databases">
        <title>Polyketide synthases of a Diaporthe helianthi virulent isolate.</title>
        <authorList>
            <person name="Baroncelli R."/>
        </authorList>
    </citation>
    <scope>NUCLEOTIDE SEQUENCE [LARGE SCALE GENOMIC DNA]</scope>
    <source>
        <strain evidence="4">7/96</strain>
    </source>
</reference>
<dbReference type="SMART" id="SM00360">
    <property type="entry name" value="RRM"/>
    <property type="match status" value="1"/>
</dbReference>
<dbReference type="GO" id="GO:0003723">
    <property type="term" value="F:RNA binding"/>
    <property type="evidence" value="ECO:0007669"/>
    <property type="project" value="UniProtKB-UniRule"/>
</dbReference>
<evidence type="ECO:0000313" key="4">
    <source>
        <dbReference type="EMBL" id="POS70632.1"/>
    </source>
</evidence>
<accession>A0A2P5HK55</accession>
<sequence>MYIYAMEVRKGEWGWVVVLPPPFFPFLLTDEKYSGISRVARDAEHGWYGLKGNAKQGEQVERIEIGHTMLPYLYNPLYKYYGYRTRCSPYHLEWPRQHAPPQNTTVDNEIHQSSDEDTDHQSDSGNDREQRLKEAEWIVLDPRYVFAPPSRDGDDEFQCHPPPGDTRHTDRRNTTVFVGGLGSKVKQQEVHNLFEGFGELLHVRKKVGQTCAFVQYAGRKNAEMAISQVSRFLNHSSPFELQQESALEMQGYPVRGARLRLSWGNRQKHIDPMYWKYSLDSTWVAYNEGWQSFSDRMARGEARRPDDPSFW</sequence>
<feature type="domain" description="RRM" evidence="3">
    <location>
        <begin position="174"/>
        <end position="266"/>
    </location>
</feature>
<keyword evidence="5" id="KW-1185">Reference proteome</keyword>
<gene>
    <name evidence="4" type="ORF">DHEL01_v210977</name>
</gene>
<evidence type="ECO:0000256" key="1">
    <source>
        <dbReference type="PROSITE-ProRule" id="PRU00176"/>
    </source>
</evidence>
<feature type="compositionally biased region" description="Basic and acidic residues" evidence="2">
    <location>
        <begin position="108"/>
        <end position="130"/>
    </location>
</feature>
<dbReference type="EMBL" id="MAVT02001557">
    <property type="protein sequence ID" value="POS70632.1"/>
    <property type="molecule type" value="Genomic_DNA"/>
</dbReference>
<proteinExistence type="predicted"/>
<dbReference type="InterPro" id="IPR000504">
    <property type="entry name" value="RRM_dom"/>
</dbReference>
<protein>
    <submittedName>
        <fullName evidence="4">RNA recognition domain-containing protein</fullName>
    </submittedName>
</protein>
<evidence type="ECO:0000256" key="2">
    <source>
        <dbReference type="SAM" id="MobiDB-lite"/>
    </source>
</evidence>
<dbReference type="AlphaFoldDB" id="A0A2P5HK55"/>
<feature type="region of interest" description="Disordered" evidence="2">
    <location>
        <begin position="98"/>
        <end position="130"/>
    </location>
</feature>
<feature type="region of interest" description="Disordered" evidence="2">
    <location>
        <begin position="150"/>
        <end position="171"/>
    </location>
</feature>
<dbReference type="InParanoid" id="A0A2P5HK55"/>
<dbReference type="STRING" id="158607.A0A2P5HK55"/>
<dbReference type="Proteomes" id="UP000094444">
    <property type="component" value="Unassembled WGS sequence"/>
</dbReference>
<dbReference type="SUPFAM" id="SSF54928">
    <property type="entry name" value="RNA-binding domain, RBD"/>
    <property type="match status" value="1"/>
</dbReference>
<keyword evidence="1" id="KW-0694">RNA-binding</keyword>
<dbReference type="Pfam" id="PF00076">
    <property type="entry name" value="RRM_1"/>
    <property type="match status" value="1"/>
</dbReference>
<comment type="caution">
    <text evidence="4">The sequence shown here is derived from an EMBL/GenBank/DDBJ whole genome shotgun (WGS) entry which is preliminary data.</text>
</comment>
<evidence type="ECO:0000259" key="3">
    <source>
        <dbReference type="PROSITE" id="PS50102"/>
    </source>
</evidence>
<dbReference type="PROSITE" id="PS50102">
    <property type="entry name" value="RRM"/>
    <property type="match status" value="1"/>
</dbReference>
<dbReference type="InterPro" id="IPR035979">
    <property type="entry name" value="RBD_domain_sf"/>
</dbReference>
<organism evidence="4 5">
    <name type="scientific">Diaporthe helianthi</name>
    <dbReference type="NCBI Taxonomy" id="158607"/>
    <lineage>
        <taxon>Eukaryota</taxon>
        <taxon>Fungi</taxon>
        <taxon>Dikarya</taxon>
        <taxon>Ascomycota</taxon>
        <taxon>Pezizomycotina</taxon>
        <taxon>Sordariomycetes</taxon>
        <taxon>Sordariomycetidae</taxon>
        <taxon>Diaporthales</taxon>
        <taxon>Diaporthaceae</taxon>
        <taxon>Diaporthe</taxon>
    </lineage>
</organism>
<evidence type="ECO:0000313" key="5">
    <source>
        <dbReference type="Proteomes" id="UP000094444"/>
    </source>
</evidence>
<dbReference type="InterPro" id="IPR012677">
    <property type="entry name" value="Nucleotide-bd_a/b_plait_sf"/>
</dbReference>
<dbReference type="OrthoDB" id="446113at2759"/>
<dbReference type="Gene3D" id="3.30.70.330">
    <property type="match status" value="1"/>
</dbReference>
<name>A0A2P5HK55_DIAHE</name>